<evidence type="ECO:0000256" key="8">
    <source>
        <dbReference type="PIRSR" id="PIRSR001123-2"/>
    </source>
</evidence>
<dbReference type="SUPFAM" id="SSF101821">
    <property type="entry name" value="Aminopeptidase/glucanase lid domain"/>
    <property type="match status" value="1"/>
</dbReference>
<dbReference type="Gene3D" id="3.40.630.10">
    <property type="entry name" value="Zn peptidases"/>
    <property type="match status" value="1"/>
</dbReference>
<dbReference type="InParanoid" id="A0A397RU56"/>
<keyword evidence="10" id="KW-1185">Reference proteome</keyword>
<dbReference type="InterPro" id="IPR051464">
    <property type="entry name" value="Peptidase_M42_aminopept"/>
</dbReference>
<comment type="similarity">
    <text evidence="1 6">Belongs to the peptidase M42 family.</text>
</comment>
<dbReference type="GO" id="GO:0004177">
    <property type="term" value="F:aminopeptidase activity"/>
    <property type="evidence" value="ECO:0007669"/>
    <property type="project" value="UniProtKB-UniRule"/>
</dbReference>
<evidence type="ECO:0000256" key="2">
    <source>
        <dbReference type="ARBA" id="ARBA00022438"/>
    </source>
</evidence>
<keyword evidence="2 9" id="KW-0031">Aminopeptidase</keyword>
<evidence type="ECO:0000256" key="7">
    <source>
        <dbReference type="PIRSR" id="PIRSR001123-1"/>
    </source>
</evidence>
<keyword evidence="4 8" id="KW-0479">Metal-binding</keyword>
<name>A0A397RU56_9MOLU</name>
<feature type="active site" description="Proton acceptor" evidence="7">
    <location>
        <position position="221"/>
    </location>
</feature>
<feature type="binding site" evidence="8">
    <location>
        <position position="241"/>
    </location>
    <ligand>
        <name>Zn(2+)</name>
        <dbReference type="ChEBI" id="CHEBI:29105"/>
        <label>1</label>
    </ligand>
</feature>
<dbReference type="FunCoup" id="A0A397RU56">
    <property type="interactions" value="2"/>
</dbReference>
<evidence type="ECO:0000256" key="1">
    <source>
        <dbReference type="ARBA" id="ARBA00006272"/>
    </source>
</evidence>
<dbReference type="GO" id="GO:0046872">
    <property type="term" value="F:metal ion binding"/>
    <property type="evidence" value="ECO:0007669"/>
    <property type="project" value="UniProtKB-UniRule"/>
</dbReference>
<evidence type="ECO:0000313" key="10">
    <source>
        <dbReference type="Proteomes" id="UP000266506"/>
    </source>
</evidence>
<gene>
    <name evidence="9" type="ORF">EI71_00866</name>
</gene>
<evidence type="ECO:0000256" key="3">
    <source>
        <dbReference type="ARBA" id="ARBA00022670"/>
    </source>
</evidence>
<protein>
    <submittedName>
        <fullName evidence="9">Putative aminopeptidase FrvX</fullName>
    </submittedName>
</protein>
<dbReference type="RefSeq" id="WP_119016021.1">
    <property type="nucleotide sequence ID" value="NZ_QXEV01000007.1"/>
</dbReference>
<evidence type="ECO:0000256" key="4">
    <source>
        <dbReference type="ARBA" id="ARBA00022723"/>
    </source>
</evidence>
<feature type="binding site" evidence="8">
    <location>
        <position position="70"/>
    </location>
    <ligand>
        <name>Zn(2+)</name>
        <dbReference type="ChEBI" id="CHEBI:29105"/>
        <label>1</label>
    </ligand>
</feature>
<sequence>MIEFDLEFFKHIAKEVFTCDSPTGYTMNVIELCKRYVDSFGYETKVLNNGALEVFVKGESSNKVVATSAHVDTLGLMVRSIKGNGNLALTKLGGPITPTLDGEYCKVYTRDNKVYEGTILSLSPAVHVYPDANTKPRDIDNLEVRLDELVHSKEDVLKLGIQNGDIVCYDPKFEITESGFLKTRFIDDKASAVVLLMLLKYAHEHNLKFKYDTRIYFVVYEEVGHGASMVSKDIDEFVTLDMGCVGLDLAGNEEAVSICAKDSGGPYDYELTTRLINLAKDNKLNYTVDIFPFYGSDIGAASHAGVDFKGALIGTGVSASHGMERTHIKGIENTLKLIYLYLIQE</sequence>
<feature type="binding site" evidence="8">
    <location>
        <position position="187"/>
    </location>
    <ligand>
        <name>Zn(2+)</name>
        <dbReference type="ChEBI" id="CHEBI:29105"/>
        <label>2</label>
    </ligand>
</feature>
<dbReference type="Pfam" id="PF05343">
    <property type="entry name" value="Peptidase_M42"/>
    <property type="match status" value="1"/>
</dbReference>
<feature type="binding site" evidence="8">
    <location>
        <position position="321"/>
    </location>
    <ligand>
        <name>Zn(2+)</name>
        <dbReference type="ChEBI" id="CHEBI:29105"/>
        <label>2</label>
    </ligand>
</feature>
<dbReference type="Proteomes" id="UP000266506">
    <property type="component" value="Unassembled WGS sequence"/>
</dbReference>
<keyword evidence="5" id="KW-0378">Hydrolase</keyword>
<dbReference type="PIRSF" id="PIRSF001123">
    <property type="entry name" value="PepA_GA"/>
    <property type="match status" value="1"/>
</dbReference>
<dbReference type="OrthoDB" id="361940at2"/>
<evidence type="ECO:0000256" key="5">
    <source>
        <dbReference type="ARBA" id="ARBA00022801"/>
    </source>
</evidence>
<dbReference type="GO" id="GO:0006508">
    <property type="term" value="P:proteolysis"/>
    <property type="evidence" value="ECO:0007669"/>
    <property type="project" value="UniProtKB-KW"/>
</dbReference>
<dbReference type="AlphaFoldDB" id="A0A397RU56"/>
<dbReference type="InterPro" id="IPR023367">
    <property type="entry name" value="Peptidase_M42_dom2"/>
</dbReference>
<dbReference type="InterPro" id="IPR008007">
    <property type="entry name" value="Peptidase_M42"/>
</dbReference>
<keyword evidence="3" id="KW-0645">Protease</keyword>
<proteinExistence type="inferred from homology"/>
<evidence type="ECO:0000313" key="9">
    <source>
        <dbReference type="EMBL" id="RIA77713.1"/>
    </source>
</evidence>
<dbReference type="PANTHER" id="PTHR32481:SF7">
    <property type="entry name" value="AMINOPEPTIDASE YHFE-RELATED"/>
    <property type="match status" value="1"/>
</dbReference>
<feature type="binding site" evidence="8">
    <location>
        <position position="187"/>
    </location>
    <ligand>
        <name>Zn(2+)</name>
        <dbReference type="ChEBI" id="CHEBI:29105"/>
        <label>1</label>
    </ligand>
</feature>
<feature type="binding site" evidence="8">
    <location>
        <position position="222"/>
    </location>
    <ligand>
        <name>Zn(2+)</name>
        <dbReference type="ChEBI" id="CHEBI:29105"/>
        <label>2</label>
    </ligand>
</feature>
<organism evidence="9 10">
    <name type="scientific">Anaeroplasma bactoclasticum</name>
    <dbReference type="NCBI Taxonomy" id="2088"/>
    <lineage>
        <taxon>Bacteria</taxon>
        <taxon>Bacillati</taxon>
        <taxon>Mycoplasmatota</taxon>
        <taxon>Mollicutes</taxon>
        <taxon>Anaeroplasmatales</taxon>
        <taxon>Anaeroplasmataceae</taxon>
        <taxon>Anaeroplasma</taxon>
    </lineage>
</organism>
<dbReference type="CDD" id="cd05657">
    <property type="entry name" value="M42_glucanase_like"/>
    <property type="match status" value="1"/>
</dbReference>
<comment type="caution">
    <text evidence="9">The sequence shown here is derived from an EMBL/GenBank/DDBJ whole genome shotgun (WGS) entry which is preliminary data.</text>
</comment>
<reference evidence="9 10" key="1">
    <citation type="submission" date="2018-08" db="EMBL/GenBank/DDBJ databases">
        <title>Genomic Encyclopedia of Archaeal and Bacterial Type Strains, Phase II (KMG-II): from individual species to whole genera.</title>
        <authorList>
            <person name="Goeker M."/>
        </authorList>
    </citation>
    <scope>NUCLEOTIDE SEQUENCE [LARGE SCALE GENOMIC DNA]</scope>
    <source>
        <strain evidence="9 10">ATCC 27112</strain>
    </source>
</reference>
<dbReference type="PANTHER" id="PTHR32481">
    <property type="entry name" value="AMINOPEPTIDASE"/>
    <property type="match status" value="1"/>
</dbReference>
<dbReference type="Gene3D" id="2.40.30.40">
    <property type="entry name" value="Peptidase M42, domain 2"/>
    <property type="match status" value="1"/>
</dbReference>
<evidence type="ECO:0000256" key="6">
    <source>
        <dbReference type="PIRNR" id="PIRNR001123"/>
    </source>
</evidence>
<comment type="cofactor">
    <cofactor evidence="8">
        <name>a divalent metal cation</name>
        <dbReference type="ChEBI" id="CHEBI:60240"/>
    </cofactor>
    <text evidence="8">Binds 2 divalent metal cations per subunit.</text>
</comment>
<accession>A0A397RU56</accession>
<dbReference type="SUPFAM" id="SSF53187">
    <property type="entry name" value="Zn-dependent exopeptidases"/>
    <property type="match status" value="1"/>
</dbReference>
<dbReference type="EMBL" id="QXEV01000007">
    <property type="protein sequence ID" value="RIA77713.1"/>
    <property type="molecule type" value="Genomic_DNA"/>
</dbReference>